<accession>A0ABR3FZN5</accession>
<dbReference type="SUPFAM" id="SSF54373">
    <property type="entry name" value="FAD-linked reductases, C-terminal domain"/>
    <property type="match status" value="1"/>
</dbReference>
<evidence type="ECO:0000256" key="2">
    <source>
        <dbReference type="ARBA" id="ARBA00010790"/>
    </source>
</evidence>
<evidence type="ECO:0000256" key="1">
    <source>
        <dbReference type="ARBA" id="ARBA00001974"/>
    </source>
</evidence>
<evidence type="ECO:0000259" key="8">
    <source>
        <dbReference type="Pfam" id="PF05199"/>
    </source>
</evidence>
<evidence type="ECO:0000256" key="5">
    <source>
        <dbReference type="SAM" id="MobiDB-lite"/>
    </source>
</evidence>
<keyword evidence="4" id="KW-0274">FAD</keyword>
<comment type="cofactor">
    <cofactor evidence="1">
        <name>FAD</name>
        <dbReference type="ChEBI" id="CHEBI:57692"/>
    </cofactor>
</comment>
<evidence type="ECO:0008006" key="11">
    <source>
        <dbReference type="Google" id="ProtNLM"/>
    </source>
</evidence>
<gene>
    <name evidence="9" type="ORF">V5O48_001241</name>
</gene>
<sequence>MLKQGLLLAFLTLLATSTASALPDCRESHDADYDYVVVGAGAGGGPVASRLAEHGYSVLDAGHDAHNLNTTIPLYFLRALDDPQVDLNYTVNEYPPDFRFQRNDQWYPRARALGGSTIHNALVDVIANTRPDFDGIAETFDDPSWSREHMQKTFKRMERNLYLPHNNTEHGFNGWLQTSIPSPDPKYLDDQLLALEKGLTGQVATIPDLNSPADDAAIGETIPDSTIGANHNRSSVRDRLVAVHREHSGKLVFSPDTLVTKVLLCSGKHGKPSAYGVEYAPGGALPVASNFKGKSKLKTRTVRARHEVIVSAGVFQSPQLLMLSGIGDRTQLKKHGIKPVVHLPGVGKNLQGEAPPSIRKHGADDDLPDHDEIAVIWSLKHNFTLFKGCSFGSDPEQDPCLKAWRDEGRSNLYSLGVLLEGFTFKSSPEYPYPDMMIYVAPVYFPGFVRGVADLAAEHHNAVTAVSLKAHPSSKGTVELTGSHPQDRVVINKNRFQGEPGRRDVRDLRESIKRARKIMTVPEILPFIHEEVFPGAKAQTDEEIETHVYENTFGHHACCTNAIGSEDDENAVLDGDFKVHGVGNLRVVDASSWPNVPGYFITTPTYMISEKAADVILEDNAREKQVHDSEGQVVFKDDRGGWIWPMRRSKVLEKPFGPYPASMILEEACSKPGNRIALSSVWLAYANSGEPAGLDKIEQNLSKDYKVDIYGVLTVQRAAWLTQEGQEILRRDLRDRDEELFGHDTERTRLSLNWVFSGKDRELNVYIQCEKRMPAAFLTAENYKGLVFYSEIWQKTPGEIRSGQITNISCCVTSLDVQTYEKSRNYIERWRLHAFVAQTIKSQGRDAPPLEQRKVKWIIDEMRERYNSDSAHRRIIFNPDGSDVEDAETGRTKRARKPCRLSRFECADILATHGEWFIAQQIAGTGTSSQLVNVLDLWNFCKKAKAVKRRKRGPAGERSWGREYIEEGEEETENCDDIDLERFGSTPEKINSIFKKSYKKRRIAQTLDYQADAEDDGDSAAREGDYNPQYDMEFDDGSSSAYESDFSSLDEELVAKVPWFCREPPTIEGWIYDCPDRMCSFSIDLREIRANDSKGKRKSISLYSKEMRDAVFPKISNHHEEHLHRNGAYFRVVSRCPLKARLERWPPTGQEQDTPAMVKEEDHSQ</sequence>
<feature type="domain" description="Glucose-methanol-choline oxidoreductase C-terminal" evidence="8">
    <location>
        <begin position="471"/>
        <end position="607"/>
    </location>
</feature>
<dbReference type="Gene3D" id="3.30.560.10">
    <property type="entry name" value="Glucose Oxidase, domain 3"/>
    <property type="match status" value="1"/>
</dbReference>
<dbReference type="InterPro" id="IPR000172">
    <property type="entry name" value="GMC_OxRdtase_N"/>
</dbReference>
<evidence type="ECO:0000259" key="7">
    <source>
        <dbReference type="Pfam" id="PF00732"/>
    </source>
</evidence>
<dbReference type="InterPro" id="IPR012132">
    <property type="entry name" value="GMC_OxRdtase"/>
</dbReference>
<feature type="signal peptide" evidence="6">
    <location>
        <begin position="1"/>
        <end position="21"/>
    </location>
</feature>
<dbReference type="PANTHER" id="PTHR11552:SF147">
    <property type="entry name" value="CHOLINE DEHYDROGENASE, MITOCHONDRIAL"/>
    <property type="match status" value="1"/>
</dbReference>
<protein>
    <recommendedName>
        <fullName evidence="11">Glucose-methanol-choline oxidoreductase N-terminal domain-containing protein</fullName>
    </recommendedName>
</protein>
<keyword evidence="6" id="KW-0732">Signal</keyword>
<dbReference type="Proteomes" id="UP001465976">
    <property type="component" value="Unassembled WGS sequence"/>
</dbReference>
<feature type="chain" id="PRO_5046145435" description="Glucose-methanol-choline oxidoreductase N-terminal domain-containing protein" evidence="6">
    <location>
        <begin position="22"/>
        <end position="1164"/>
    </location>
</feature>
<dbReference type="InterPro" id="IPR007867">
    <property type="entry name" value="GMC_OxRtase_C"/>
</dbReference>
<dbReference type="SUPFAM" id="SSF51905">
    <property type="entry name" value="FAD/NAD(P)-binding domain"/>
    <property type="match status" value="1"/>
</dbReference>
<dbReference type="Gene3D" id="3.50.50.60">
    <property type="entry name" value="FAD/NAD(P)-binding domain"/>
    <property type="match status" value="1"/>
</dbReference>
<keyword evidence="3" id="KW-0285">Flavoprotein</keyword>
<feature type="region of interest" description="Disordered" evidence="5">
    <location>
        <begin position="1008"/>
        <end position="1037"/>
    </location>
</feature>
<evidence type="ECO:0000256" key="6">
    <source>
        <dbReference type="SAM" id="SignalP"/>
    </source>
</evidence>
<comment type="caution">
    <text evidence="9">The sequence shown here is derived from an EMBL/GenBank/DDBJ whole genome shotgun (WGS) entry which is preliminary data.</text>
</comment>
<dbReference type="PANTHER" id="PTHR11552">
    <property type="entry name" value="GLUCOSE-METHANOL-CHOLINE GMC OXIDOREDUCTASE"/>
    <property type="match status" value="1"/>
</dbReference>
<keyword evidence="10" id="KW-1185">Reference proteome</keyword>
<dbReference type="InterPro" id="IPR036188">
    <property type="entry name" value="FAD/NAD-bd_sf"/>
</dbReference>
<dbReference type="EMBL" id="JBAHYK010000023">
    <property type="protein sequence ID" value="KAL0580776.1"/>
    <property type="molecule type" value="Genomic_DNA"/>
</dbReference>
<proteinExistence type="inferred from homology"/>
<dbReference type="Pfam" id="PF05199">
    <property type="entry name" value="GMC_oxred_C"/>
    <property type="match status" value="1"/>
</dbReference>
<feature type="domain" description="Glucose-methanol-choline oxidoreductase N-terminal" evidence="7">
    <location>
        <begin position="103"/>
        <end position="351"/>
    </location>
</feature>
<organism evidence="9 10">
    <name type="scientific">Marasmius crinis-equi</name>
    <dbReference type="NCBI Taxonomy" id="585013"/>
    <lineage>
        <taxon>Eukaryota</taxon>
        <taxon>Fungi</taxon>
        <taxon>Dikarya</taxon>
        <taxon>Basidiomycota</taxon>
        <taxon>Agaricomycotina</taxon>
        <taxon>Agaricomycetes</taxon>
        <taxon>Agaricomycetidae</taxon>
        <taxon>Agaricales</taxon>
        <taxon>Marasmiineae</taxon>
        <taxon>Marasmiaceae</taxon>
        <taxon>Marasmius</taxon>
    </lineage>
</organism>
<name>A0ABR3FZN5_9AGAR</name>
<evidence type="ECO:0000313" key="9">
    <source>
        <dbReference type="EMBL" id="KAL0580776.1"/>
    </source>
</evidence>
<reference evidence="9 10" key="1">
    <citation type="submission" date="2024-02" db="EMBL/GenBank/DDBJ databases">
        <title>A draft genome for the cacao thread blight pathogen Marasmius crinis-equi.</title>
        <authorList>
            <person name="Cohen S.P."/>
            <person name="Baruah I.K."/>
            <person name="Amoako-Attah I."/>
            <person name="Bukari Y."/>
            <person name="Meinhardt L.W."/>
            <person name="Bailey B.A."/>
        </authorList>
    </citation>
    <scope>NUCLEOTIDE SEQUENCE [LARGE SCALE GENOMIC DNA]</scope>
    <source>
        <strain evidence="9 10">GH-76</strain>
    </source>
</reference>
<evidence type="ECO:0000256" key="3">
    <source>
        <dbReference type="ARBA" id="ARBA00022630"/>
    </source>
</evidence>
<comment type="similarity">
    <text evidence="2">Belongs to the GMC oxidoreductase family.</text>
</comment>
<evidence type="ECO:0000313" key="10">
    <source>
        <dbReference type="Proteomes" id="UP001465976"/>
    </source>
</evidence>
<feature type="region of interest" description="Disordered" evidence="5">
    <location>
        <begin position="1143"/>
        <end position="1164"/>
    </location>
</feature>
<evidence type="ECO:0000256" key="4">
    <source>
        <dbReference type="ARBA" id="ARBA00022827"/>
    </source>
</evidence>
<dbReference type="Pfam" id="PF00732">
    <property type="entry name" value="GMC_oxred_N"/>
    <property type="match status" value="1"/>
</dbReference>